<dbReference type="GO" id="GO:0046872">
    <property type="term" value="F:metal ion binding"/>
    <property type="evidence" value="ECO:0007669"/>
    <property type="project" value="UniProtKB-KW"/>
</dbReference>
<keyword evidence="5" id="KW-0472">Membrane</keyword>
<keyword evidence="3 4" id="KW-0408">Iron</keyword>
<evidence type="ECO:0000313" key="8">
    <source>
        <dbReference type="Proteomes" id="UP000319783"/>
    </source>
</evidence>
<name>A0A533Q8Z7_9BACT</name>
<keyword evidence="2 4" id="KW-0479">Metal-binding</keyword>
<dbReference type="InterPro" id="IPR009056">
    <property type="entry name" value="Cyt_c-like_dom"/>
</dbReference>
<dbReference type="Pfam" id="PF13442">
    <property type="entry name" value="Cytochrome_CBB3"/>
    <property type="match status" value="1"/>
</dbReference>
<dbReference type="EMBL" id="SULG01000060">
    <property type="protein sequence ID" value="TLD41164.1"/>
    <property type="molecule type" value="Genomic_DNA"/>
</dbReference>
<evidence type="ECO:0000256" key="5">
    <source>
        <dbReference type="SAM" id="Phobius"/>
    </source>
</evidence>
<protein>
    <recommendedName>
        <fullName evidence="6">Cytochrome c domain-containing protein</fullName>
    </recommendedName>
</protein>
<keyword evidence="1 4" id="KW-0349">Heme</keyword>
<feature type="transmembrane region" description="Helical" evidence="5">
    <location>
        <begin position="6"/>
        <end position="23"/>
    </location>
</feature>
<dbReference type="InterPro" id="IPR036909">
    <property type="entry name" value="Cyt_c-like_dom_sf"/>
</dbReference>
<evidence type="ECO:0000313" key="7">
    <source>
        <dbReference type="EMBL" id="TLD41164.1"/>
    </source>
</evidence>
<comment type="caution">
    <text evidence="7">The sequence shown here is derived from an EMBL/GenBank/DDBJ whole genome shotgun (WGS) entry which is preliminary data.</text>
</comment>
<evidence type="ECO:0000256" key="3">
    <source>
        <dbReference type="ARBA" id="ARBA00023004"/>
    </source>
</evidence>
<accession>A0A533Q8Z7</accession>
<reference evidence="7 8" key="1">
    <citation type="submission" date="2019-04" db="EMBL/GenBank/DDBJ databases">
        <title>Genome of a novel bacterium Candidatus Jettenia ecosi reconstructed from metagenome of an anammox bioreactor.</title>
        <authorList>
            <person name="Mardanov A.V."/>
            <person name="Beletsky A.V."/>
            <person name="Ravin N.V."/>
            <person name="Botchkova E.A."/>
            <person name="Litti Y.V."/>
            <person name="Nozhevnikova A.N."/>
        </authorList>
    </citation>
    <scope>NUCLEOTIDE SEQUENCE [LARGE SCALE GENOMIC DNA]</scope>
    <source>
        <strain evidence="7">J2</strain>
    </source>
</reference>
<dbReference type="PROSITE" id="PS51257">
    <property type="entry name" value="PROKAR_LIPOPROTEIN"/>
    <property type="match status" value="1"/>
</dbReference>
<dbReference type="AlphaFoldDB" id="A0A533Q8Z7"/>
<evidence type="ECO:0000259" key="6">
    <source>
        <dbReference type="PROSITE" id="PS51007"/>
    </source>
</evidence>
<keyword evidence="5" id="KW-0812">Transmembrane</keyword>
<dbReference type="GO" id="GO:0009055">
    <property type="term" value="F:electron transfer activity"/>
    <property type="evidence" value="ECO:0007669"/>
    <property type="project" value="InterPro"/>
</dbReference>
<feature type="domain" description="Cytochrome c" evidence="6">
    <location>
        <begin position="28"/>
        <end position="114"/>
    </location>
</feature>
<proteinExistence type="predicted"/>
<sequence length="120" mass="13701">MKRYTSFIVIVASIFCTLLFYGCSKQPALSEKGGIWVVYERECQKCHRANGKGGLIGRFIFKIPNFTNTKWQDNASDSRLIISIANGKRKMPGYKGKLQNEEIVDLVKTCVRSFYPQPEQ</sequence>
<organism evidence="7 8">
    <name type="scientific">Candidatus Jettenia ecosi</name>
    <dbReference type="NCBI Taxonomy" id="2494326"/>
    <lineage>
        <taxon>Bacteria</taxon>
        <taxon>Pseudomonadati</taxon>
        <taxon>Planctomycetota</taxon>
        <taxon>Candidatus Brocadiia</taxon>
        <taxon>Candidatus Brocadiales</taxon>
        <taxon>Candidatus Brocadiaceae</taxon>
        <taxon>Candidatus Jettenia</taxon>
    </lineage>
</organism>
<dbReference type="SUPFAM" id="SSF46626">
    <property type="entry name" value="Cytochrome c"/>
    <property type="match status" value="1"/>
</dbReference>
<evidence type="ECO:0000256" key="4">
    <source>
        <dbReference type="PROSITE-ProRule" id="PRU00433"/>
    </source>
</evidence>
<dbReference type="GO" id="GO:0020037">
    <property type="term" value="F:heme binding"/>
    <property type="evidence" value="ECO:0007669"/>
    <property type="project" value="InterPro"/>
</dbReference>
<dbReference type="Proteomes" id="UP000319783">
    <property type="component" value="Unassembled WGS sequence"/>
</dbReference>
<gene>
    <name evidence="7" type="ORF">JETT_2583</name>
</gene>
<evidence type="ECO:0000256" key="1">
    <source>
        <dbReference type="ARBA" id="ARBA00022617"/>
    </source>
</evidence>
<dbReference type="Gene3D" id="1.10.760.10">
    <property type="entry name" value="Cytochrome c-like domain"/>
    <property type="match status" value="1"/>
</dbReference>
<dbReference type="PROSITE" id="PS51007">
    <property type="entry name" value="CYTC"/>
    <property type="match status" value="1"/>
</dbReference>
<evidence type="ECO:0000256" key="2">
    <source>
        <dbReference type="ARBA" id="ARBA00022723"/>
    </source>
</evidence>
<keyword evidence="5" id="KW-1133">Transmembrane helix</keyword>